<evidence type="ECO:0008006" key="3">
    <source>
        <dbReference type="Google" id="ProtNLM"/>
    </source>
</evidence>
<evidence type="ECO:0000313" key="1">
    <source>
        <dbReference type="EMBL" id="OQX12821.1"/>
    </source>
</evidence>
<dbReference type="Proteomes" id="UP000192491">
    <property type="component" value="Unassembled WGS sequence"/>
</dbReference>
<dbReference type="AlphaFoldDB" id="A0A1Y1QT81"/>
<comment type="caution">
    <text evidence="1">The sequence shown here is derived from an EMBL/GenBank/DDBJ whole genome shotgun (WGS) entry which is preliminary data.</text>
</comment>
<reference evidence="1 2" key="1">
    <citation type="submission" date="2017-01" db="EMBL/GenBank/DDBJ databases">
        <title>Novel large sulfur bacteria in the metagenomes of groundwater-fed chemosynthetic microbial mats in the Lake Huron basin.</title>
        <authorList>
            <person name="Sharrar A.M."/>
            <person name="Flood B.E."/>
            <person name="Bailey J.V."/>
            <person name="Jones D.S."/>
            <person name="Biddanda B."/>
            <person name="Ruberg S.A."/>
            <person name="Marcus D.N."/>
            <person name="Dick G.J."/>
        </authorList>
    </citation>
    <scope>NUCLEOTIDE SEQUENCE [LARGE SCALE GENOMIC DNA]</scope>
    <source>
        <strain evidence="1">A8</strain>
    </source>
</reference>
<sequence>MLLDLLGEEALLALSREYSGCDVYVPRFEMVLRSIRKREAASDLLRGLSPREVAVRHRLRVREVLRMAKFDHSPPDNGS</sequence>
<dbReference type="InterPro" id="IPR009057">
    <property type="entry name" value="Homeodomain-like_sf"/>
</dbReference>
<accession>A0A1Y1QT81</accession>
<gene>
    <name evidence="1" type="ORF">BWK73_13985</name>
</gene>
<proteinExistence type="predicted"/>
<evidence type="ECO:0000313" key="2">
    <source>
        <dbReference type="Proteomes" id="UP000192491"/>
    </source>
</evidence>
<name>A0A1Y1QT81_9GAMM</name>
<dbReference type="SUPFAM" id="SSF46689">
    <property type="entry name" value="Homeodomain-like"/>
    <property type="match status" value="1"/>
</dbReference>
<protein>
    <recommendedName>
        <fullName evidence="3">Mor transcription activator domain-containing protein</fullName>
    </recommendedName>
</protein>
<organism evidence="1 2">
    <name type="scientific">Thiothrix lacustris</name>
    <dbReference type="NCBI Taxonomy" id="525917"/>
    <lineage>
        <taxon>Bacteria</taxon>
        <taxon>Pseudomonadati</taxon>
        <taxon>Pseudomonadota</taxon>
        <taxon>Gammaproteobacteria</taxon>
        <taxon>Thiotrichales</taxon>
        <taxon>Thiotrichaceae</taxon>
        <taxon>Thiothrix</taxon>
    </lineage>
</organism>
<dbReference type="EMBL" id="MTEJ01000058">
    <property type="protein sequence ID" value="OQX12821.1"/>
    <property type="molecule type" value="Genomic_DNA"/>
</dbReference>